<name>A0A1G4X9H1_9ENTR</name>
<reference evidence="1 2" key="1">
    <citation type="submission" date="2016-10" db="EMBL/GenBank/DDBJ databases">
        <authorList>
            <person name="Varghese N."/>
            <person name="Submissions S."/>
        </authorList>
    </citation>
    <scope>NUCLEOTIDE SEQUENCE [LARGE SCALE GENOMIC DNA]</scope>
    <source>
        <strain evidence="1 2">CGMCC 1.12102</strain>
    </source>
</reference>
<protein>
    <submittedName>
        <fullName evidence="1">YhcH/YjgK/YiaL family protein</fullName>
    </submittedName>
</protein>
<dbReference type="InterPro" id="IPR004375">
    <property type="entry name" value="NanQ/TabA/YiaL"/>
</dbReference>
<dbReference type="PANTHER" id="PTHR34986:SF1">
    <property type="entry name" value="PROTEIN YIAL"/>
    <property type="match status" value="1"/>
</dbReference>
<dbReference type="Gene3D" id="2.60.120.370">
    <property type="entry name" value="YhcH/YjgK/YiaL"/>
    <property type="match status" value="1"/>
</dbReference>
<dbReference type="AlphaFoldDB" id="A0A1G4X9H1"/>
<gene>
    <name evidence="1" type="ORF">SAMN02927897_00118</name>
</gene>
<dbReference type="SUPFAM" id="SSF51197">
    <property type="entry name" value="Clavaminate synthase-like"/>
    <property type="match status" value="1"/>
</dbReference>
<dbReference type="RefSeq" id="WP_017456704.1">
    <property type="nucleotide sequence ID" value="NZ_FMUI01000002.1"/>
</dbReference>
<dbReference type="InterPro" id="IPR037012">
    <property type="entry name" value="NanQ/TabA/YiaL_sf"/>
</dbReference>
<dbReference type="PANTHER" id="PTHR34986">
    <property type="entry name" value="EVOLVED BETA-GALACTOSIDASE SUBUNIT BETA"/>
    <property type="match status" value="1"/>
</dbReference>
<organism evidence="1 2">
    <name type="scientific">Kosakonia sacchari</name>
    <dbReference type="NCBI Taxonomy" id="1158459"/>
    <lineage>
        <taxon>Bacteria</taxon>
        <taxon>Pseudomonadati</taxon>
        <taxon>Pseudomonadota</taxon>
        <taxon>Gammaproteobacteria</taxon>
        <taxon>Enterobacterales</taxon>
        <taxon>Enterobacteriaceae</taxon>
        <taxon>Kosakonia</taxon>
    </lineage>
</organism>
<dbReference type="NCBIfam" id="TIGR00022">
    <property type="entry name" value="YhcH/YjgK/YiaL family protein"/>
    <property type="match status" value="1"/>
</dbReference>
<accession>A0A1G4X9H1</accession>
<dbReference type="Proteomes" id="UP000183569">
    <property type="component" value="Unassembled WGS sequence"/>
</dbReference>
<dbReference type="Pfam" id="PF04074">
    <property type="entry name" value="DUF386"/>
    <property type="match status" value="1"/>
</dbReference>
<proteinExistence type="predicted"/>
<dbReference type="GO" id="GO:0005829">
    <property type="term" value="C:cytosol"/>
    <property type="evidence" value="ECO:0007669"/>
    <property type="project" value="TreeGrafter"/>
</dbReference>
<sequence>MIVGNLNALPLAGLPFPLRAILALPHCSLAALQERDDGRWQPENADWFCTIGPAYTQPQAQRHTEYHALWADIQVVLAGEEQINAGTHYAAREEDEQRKPDLYITTHARLPVSVTLRAGDFAVFLPGEPHQALCAVDAPMTVRKAVFKVPRARLEV</sequence>
<dbReference type="GeneID" id="23843408"/>
<dbReference type="EMBL" id="FMUI01000002">
    <property type="protein sequence ID" value="SCX37827.1"/>
    <property type="molecule type" value="Genomic_DNA"/>
</dbReference>
<evidence type="ECO:0000313" key="1">
    <source>
        <dbReference type="EMBL" id="SCX37827.1"/>
    </source>
</evidence>
<comment type="caution">
    <text evidence="1">The sequence shown here is derived from an EMBL/GenBank/DDBJ whole genome shotgun (WGS) entry which is preliminary data.</text>
</comment>
<evidence type="ECO:0000313" key="2">
    <source>
        <dbReference type="Proteomes" id="UP000183569"/>
    </source>
</evidence>